<reference evidence="2" key="5">
    <citation type="journal article" date="2021" name="G3 (Bethesda)">
        <title>Aegilops tauschii genome assembly Aet v5.0 features greater sequence contiguity and improved annotation.</title>
        <authorList>
            <person name="Wang L."/>
            <person name="Zhu T."/>
            <person name="Rodriguez J.C."/>
            <person name="Deal K.R."/>
            <person name="Dubcovsky J."/>
            <person name="McGuire P.E."/>
            <person name="Lux T."/>
            <person name="Spannagl M."/>
            <person name="Mayer K.F.X."/>
            <person name="Baldrich P."/>
            <person name="Meyers B.C."/>
            <person name="Huo N."/>
            <person name="Gu Y.Q."/>
            <person name="Zhou H."/>
            <person name="Devos K.M."/>
            <person name="Bennetzen J.L."/>
            <person name="Unver T."/>
            <person name="Budak H."/>
            <person name="Gulick P.J."/>
            <person name="Galiba G."/>
            <person name="Kalapos B."/>
            <person name="Nelson D.R."/>
            <person name="Li P."/>
            <person name="You F.M."/>
            <person name="Luo M.C."/>
            <person name="Dvorak J."/>
        </authorList>
    </citation>
    <scope>NUCLEOTIDE SEQUENCE [LARGE SCALE GENOMIC DNA]</scope>
    <source>
        <strain evidence="2">cv. AL8/78</strain>
    </source>
</reference>
<dbReference type="Gramene" id="AET4Gv20326200.1">
    <property type="protein sequence ID" value="AET4Gv20326200.1"/>
    <property type="gene ID" value="AET4Gv20326200"/>
</dbReference>
<evidence type="ECO:0000256" key="1">
    <source>
        <dbReference type="SAM" id="MobiDB-lite"/>
    </source>
</evidence>
<keyword evidence="3" id="KW-1185">Reference proteome</keyword>
<organism evidence="2 3">
    <name type="scientific">Aegilops tauschii subsp. strangulata</name>
    <name type="common">Goatgrass</name>
    <dbReference type="NCBI Taxonomy" id="200361"/>
    <lineage>
        <taxon>Eukaryota</taxon>
        <taxon>Viridiplantae</taxon>
        <taxon>Streptophyta</taxon>
        <taxon>Embryophyta</taxon>
        <taxon>Tracheophyta</taxon>
        <taxon>Spermatophyta</taxon>
        <taxon>Magnoliopsida</taxon>
        <taxon>Liliopsida</taxon>
        <taxon>Poales</taxon>
        <taxon>Poaceae</taxon>
        <taxon>BOP clade</taxon>
        <taxon>Pooideae</taxon>
        <taxon>Triticodae</taxon>
        <taxon>Triticeae</taxon>
        <taxon>Triticinae</taxon>
        <taxon>Aegilops</taxon>
    </lineage>
</organism>
<dbReference type="AlphaFoldDB" id="A0A453HWL9"/>
<sequence>DAPLVGDSRCCNSTLRPRLPAFRCGVDREGGHCRSQHRSCCNGASNGSTGGSHGCLSAASARILKIVRRKKRKAEQDPLMGRACKPRLGPLRV</sequence>
<reference evidence="3" key="1">
    <citation type="journal article" date="2014" name="Science">
        <title>Ancient hybridizations among the ancestral genomes of bread wheat.</title>
        <authorList>
            <consortium name="International Wheat Genome Sequencing Consortium,"/>
            <person name="Marcussen T."/>
            <person name="Sandve S.R."/>
            <person name="Heier L."/>
            <person name="Spannagl M."/>
            <person name="Pfeifer M."/>
            <person name="Jakobsen K.S."/>
            <person name="Wulff B.B."/>
            <person name="Steuernagel B."/>
            <person name="Mayer K.F."/>
            <person name="Olsen O.A."/>
        </authorList>
    </citation>
    <scope>NUCLEOTIDE SEQUENCE [LARGE SCALE GENOMIC DNA]</scope>
    <source>
        <strain evidence="3">cv. AL8/78</strain>
    </source>
</reference>
<accession>A0A453HWL9</accession>
<proteinExistence type="predicted"/>
<dbReference type="EnsemblPlants" id="AET4Gv20326200.1">
    <property type="protein sequence ID" value="AET4Gv20326200.1"/>
    <property type="gene ID" value="AET4Gv20326200"/>
</dbReference>
<evidence type="ECO:0000313" key="2">
    <source>
        <dbReference type="EnsemblPlants" id="AET4Gv20326200.1"/>
    </source>
</evidence>
<evidence type="ECO:0000313" key="3">
    <source>
        <dbReference type="Proteomes" id="UP000015105"/>
    </source>
</evidence>
<protein>
    <submittedName>
        <fullName evidence="2">Uncharacterized protein</fullName>
    </submittedName>
</protein>
<reference evidence="2" key="3">
    <citation type="journal article" date="2017" name="Nature">
        <title>Genome sequence of the progenitor of the wheat D genome Aegilops tauschii.</title>
        <authorList>
            <person name="Luo M.C."/>
            <person name="Gu Y.Q."/>
            <person name="Puiu D."/>
            <person name="Wang H."/>
            <person name="Twardziok S.O."/>
            <person name="Deal K.R."/>
            <person name="Huo N."/>
            <person name="Zhu T."/>
            <person name="Wang L."/>
            <person name="Wang Y."/>
            <person name="McGuire P.E."/>
            <person name="Liu S."/>
            <person name="Long H."/>
            <person name="Ramasamy R.K."/>
            <person name="Rodriguez J.C."/>
            <person name="Van S.L."/>
            <person name="Yuan L."/>
            <person name="Wang Z."/>
            <person name="Xia Z."/>
            <person name="Xiao L."/>
            <person name="Anderson O.D."/>
            <person name="Ouyang S."/>
            <person name="Liang Y."/>
            <person name="Zimin A.V."/>
            <person name="Pertea G."/>
            <person name="Qi P."/>
            <person name="Bennetzen J.L."/>
            <person name="Dai X."/>
            <person name="Dawson M.W."/>
            <person name="Muller H.G."/>
            <person name="Kugler K."/>
            <person name="Rivarola-Duarte L."/>
            <person name="Spannagl M."/>
            <person name="Mayer K.F.X."/>
            <person name="Lu F.H."/>
            <person name="Bevan M.W."/>
            <person name="Leroy P."/>
            <person name="Li P."/>
            <person name="You F.M."/>
            <person name="Sun Q."/>
            <person name="Liu Z."/>
            <person name="Lyons E."/>
            <person name="Wicker T."/>
            <person name="Salzberg S.L."/>
            <person name="Devos K.M."/>
            <person name="Dvorak J."/>
        </authorList>
    </citation>
    <scope>NUCLEOTIDE SEQUENCE [LARGE SCALE GENOMIC DNA]</scope>
    <source>
        <strain evidence="2">cv. AL8/78</strain>
    </source>
</reference>
<dbReference type="Proteomes" id="UP000015105">
    <property type="component" value="Chromosome 4D"/>
</dbReference>
<reference evidence="2" key="4">
    <citation type="submission" date="2019-03" db="UniProtKB">
        <authorList>
            <consortium name="EnsemblPlants"/>
        </authorList>
    </citation>
    <scope>IDENTIFICATION</scope>
</reference>
<feature type="region of interest" description="Disordered" evidence="1">
    <location>
        <begin position="72"/>
        <end position="93"/>
    </location>
</feature>
<name>A0A453HWL9_AEGTS</name>
<reference evidence="3" key="2">
    <citation type="journal article" date="2017" name="Nat. Plants">
        <title>The Aegilops tauschii genome reveals multiple impacts of transposons.</title>
        <authorList>
            <person name="Zhao G."/>
            <person name="Zou C."/>
            <person name="Li K."/>
            <person name="Wang K."/>
            <person name="Li T."/>
            <person name="Gao L."/>
            <person name="Zhang X."/>
            <person name="Wang H."/>
            <person name="Yang Z."/>
            <person name="Liu X."/>
            <person name="Jiang W."/>
            <person name="Mao L."/>
            <person name="Kong X."/>
            <person name="Jiao Y."/>
            <person name="Jia J."/>
        </authorList>
    </citation>
    <scope>NUCLEOTIDE SEQUENCE [LARGE SCALE GENOMIC DNA]</scope>
    <source>
        <strain evidence="3">cv. AL8/78</strain>
    </source>
</reference>